<reference evidence="2 3" key="1">
    <citation type="journal article" date="2015" name="Genome Announc.">
        <title>Draft Genome Sequences of Marine Isolates of Thalassomonas viridans and Thalassomonas actiniarum.</title>
        <authorList>
            <person name="Olonade I."/>
            <person name="van Zyl L.J."/>
            <person name="Trindade M."/>
        </authorList>
    </citation>
    <scope>NUCLEOTIDE SEQUENCE [LARGE SCALE GENOMIC DNA]</scope>
    <source>
        <strain evidence="2 3">XOM25</strain>
    </source>
</reference>
<organism evidence="2 3">
    <name type="scientific">Thalassomonas viridans</name>
    <dbReference type="NCBI Taxonomy" id="137584"/>
    <lineage>
        <taxon>Bacteria</taxon>
        <taxon>Pseudomonadati</taxon>
        <taxon>Pseudomonadota</taxon>
        <taxon>Gammaproteobacteria</taxon>
        <taxon>Alteromonadales</taxon>
        <taxon>Colwelliaceae</taxon>
        <taxon>Thalassomonas</taxon>
    </lineage>
</organism>
<accession>A0AAE9Z162</accession>
<sequence>MQDYYQRFDPEKGYEQLLFRSGKGLQSAELNDMQAQVSHQVKGIADVLLKDGDVVLDGEPAVNSETGLVQIGASSVYLRGQVRTLAPAELVIATDQIIDIGVWLSESQVTELEDPSLRDPAVSAHNYDEPGAARLKVTCQWGLASDSGFEDANFYPVYRIDKGVLIIKQPPPQLDAVTVALARYDRESNGGSYVVDGMNLTYRDIEGDYQVYSLEEGKAHIQGYEVSFPTSRRELFDYDPDKQLIEGELHVFTPDESGDMRIDLAFSPVNSVSRVDANLEKTVTVTHSAVPGGMDPLPDVGVFALVSVTQNETVYQEGIDFTRSGNQVNWGLGGNEPQGGESYQVTYQFREQLAVTADETGFTLSQAQADGTTIVANSALDVDYDWSMNRIDLMVLDQQGQVQRIKGLSNSYEPTTPVAPANQLVLAQIRQNWFSDGKPEVTNLAVRSVPMATLEEMQQQISDLYDLVAIERLRNDANAEEPAAKLGVFVDPFLDDDMRDSGLAQTAAIIDGELMLPVDVSVTDLPLPSDDRPVTLNYQLEAILEQTMKTGKMKVNPYQAFSPIPATVKLTPAVDHWTQTTRVWTSPVTRWITRGWRRVWRRVWNPSTRTWDWGWGWGSRTTRSDSVQTVSVSSTEAEFLRVRQVNFEITGFGPGEKLEQLMFDGSDITSGAS</sequence>
<dbReference type="Pfam" id="PF16075">
    <property type="entry name" value="DUF4815"/>
    <property type="match status" value="1"/>
</dbReference>
<feature type="domain" description="DUF4815" evidence="1">
    <location>
        <begin position="4"/>
        <end position="584"/>
    </location>
</feature>
<proteinExistence type="predicted"/>
<dbReference type="Proteomes" id="UP000032352">
    <property type="component" value="Chromosome"/>
</dbReference>
<dbReference type="KEGG" id="tvd:SG34_025615"/>
<dbReference type="RefSeq" id="WP_044838308.1">
    <property type="nucleotide sequence ID" value="NZ_CP059733.1"/>
</dbReference>
<dbReference type="AlphaFoldDB" id="A0AAE9Z162"/>
<evidence type="ECO:0000313" key="3">
    <source>
        <dbReference type="Proteomes" id="UP000032352"/>
    </source>
</evidence>
<dbReference type="EMBL" id="CP059733">
    <property type="protein sequence ID" value="WDE04668.1"/>
    <property type="molecule type" value="Genomic_DNA"/>
</dbReference>
<reference evidence="2 3" key="2">
    <citation type="journal article" date="2022" name="Mar. Drugs">
        <title>Bioassay-Guided Fractionation Leads to the Detection of Cholic Acid Generated by the Rare Thalassomonas sp.</title>
        <authorList>
            <person name="Pheiffer F."/>
            <person name="Schneider Y.K."/>
            <person name="Hansen E.H."/>
            <person name="Andersen J.H."/>
            <person name="Isaksson J."/>
            <person name="Busche T."/>
            <person name="R C."/>
            <person name="Kalinowski J."/>
            <person name="Zyl L.V."/>
            <person name="Trindade M."/>
        </authorList>
    </citation>
    <scope>NUCLEOTIDE SEQUENCE [LARGE SCALE GENOMIC DNA]</scope>
    <source>
        <strain evidence="2 3">XOM25</strain>
    </source>
</reference>
<name>A0AAE9Z162_9GAMM</name>
<dbReference type="InterPro" id="IPR032096">
    <property type="entry name" value="DUF4815"/>
</dbReference>
<keyword evidence="3" id="KW-1185">Reference proteome</keyword>
<protein>
    <submittedName>
        <fullName evidence="2">DUF4815 domain-containing protein</fullName>
    </submittedName>
</protein>
<evidence type="ECO:0000313" key="2">
    <source>
        <dbReference type="EMBL" id="WDE04668.1"/>
    </source>
</evidence>
<gene>
    <name evidence="2" type="ORF">SG34_025615</name>
</gene>
<evidence type="ECO:0000259" key="1">
    <source>
        <dbReference type="Pfam" id="PF16075"/>
    </source>
</evidence>